<keyword evidence="2" id="KW-0614">Plasmid</keyword>
<sequence length="264" mass="29663">MTNLLKQDFKRAFINIYFLLAILICLLACSLGIYPYIDFFENGAIYFFLRAHSMGSSSVLALMVPLIPAIPFAFSYVNDKESGFINYIYLRNSKKEYIISRLISNSLAGGLSLALPLLFVFGLLSSIFPVKYVDMGSVKGAFSSIYNTSQVNYVFLLIGLAFIFGAVYSTLGLAITAFVENKYLAIVFPFFVYSIPGILFPILGLDCFEPSTTFIPSANIYTKWYMIFIQQSILFILSASLFYIKVIREGDTNAQKFFSKVVCK</sequence>
<dbReference type="KEGG" id="ctc:CTC_p42"/>
<feature type="transmembrane region" description="Helical" evidence="1">
    <location>
        <begin position="224"/>
        <end position="244"/>
    </location>
</feature>
<evidence type="ECO:0000256" key="1">
    <source>
        <dbReference type="SAM" id="Phobius"/>
    </source>
</evidence>
<keyword evidence="1" id="KW-1133">Transmembrane helix</keyword>
<keyword evidence="3" id="KW-1185">Reference proteome</keyword>
<feature type="transmembrane region" description="Helical" evidence="1">
    <location>
        <begin position="183"/>
        <end position="204"/>
    </location>
</feature>
<dbReference type="OrthoDB" id="1905885at2"/>
<dbReference type="AlphaFoldDB" id="Q899X3"/>
<evidence type="ECO:0000313" key="3">
    <source>
        <dbReference type="Proteomes" id="UP000001412"/>
    </source>
</evidence>
<accession>Q899X3</accession>
<dbReference type="RefSeq" id="WP_011100818.1">
    <property type="nucleotide sequence ID" value="NC_004565.1"/>
</dbReference>
<dbReference type="HOGENOM" id="CLU_091370_0_0_9"/>
<evidence type="ECO:0000313" key="2">
    <source>
        <dbReference type="EMBL" id="AAO37436.1"/>
    </source>
</evidence>
<keyword evidence="1" id="KW-0472">Membrane</keyword>
<dbReference type="GeneID" id="24255232"/>
<gene>
    <name evidence="2" type="ordered locus">CTC_p42</name>
</gene>
<geneLocation type="plasmid" evidence="2 3">
    <name>pE88</name>
</geneLocation>
<organism evidence="2 3">
    <name type="scientific">Clostridium tetani (strain Massachusetts / E88)</name>
    <dbReference type="NCBI Taxonomy" id="212717"/>
    <lineage>
        <taxon>Bacteria</taxon>
        <taxon>Bacillati</taxon>
        <taxon>Bacillota</taxon>
        <taxon>Clostridia</taxon>
        <taxon>Eubacteriales</taxon>
        <taxon>Clostridiaceae</taxon>
        <taxon>Clostridium</taxon>
    </lineage>
</organism>
<proteinExistence type="predicted"/>
<dbReference type="Proteomes" id="UP000001412">
    <property type="component" value="Plasmid pE88"/>
</dbReference>
<reference evidence="2 3" key="1">
    <citation type="journal article" date="2003" name="Proc. Natl. Acad. Sci. U.S.A.">
        <title>The genome sequence of Clostridium tetani, the causative agent of tetanus disease.</title>
        <authorList>
            <person name="Brueggemann H."/>
            <person name="Baumer S."/>
            <person name="Fricke W.F."/>
            <person name="Wiezer A."/>
            <person name="Liesegang H."/>
            <person name="Decker I."/>
            <person name="Herzberg C."/>
            <person name="Martinez-Arias R."/>
            <person name="Merkl R."/>
            <person name="Henne A."/>
            <person name="Gottschalk G."/>
        </authorList>
    </citation>
    <scope>NUCLEOTIDE SEQUENCE [LARGE SCALE GENOMIC DNA]</scope>
    <source>
        <strain evidence="3">Massachusetts / E88</strain>
        <plasmid evidence="2 3">pE88</plasmid>
    </source>
</reference>
<name>Q899X3_CLOTE</name>
<feature type="transmembrane region" description="Helical" evidence="1">
    <location>
        <begin position="12"/>
        <end position="37"/>
    </location>
</feature>
<dbReference type="EMBL" id="AF528097">
    <property type="protein sequence ID" value="AAO37436.1"/>
    <property type="molecule type" value="Genomic_DNA"/>
</dbReference>
<keyword evidence="1" id="KW-0812">Transmembrane</keyword>
<feature type="transmembrane region" description="Helical" evidence="1">
    <location>
        <begin position="98"/>
        <end position="130"/>
    </location>
</feature>
<protein>
    <submittedName>
        <fullName evidence="2">Conserved membrane-spanning protein</fullName>
    </submittedName>
</protein>
<feature type="transmembrane region" description="Helical" evidence="1">
    <location>
        <begin position="57"/>
        <end position="77"/>
    </location>
</feature>
<feature type="transmembrane region" description="Helical" evidence="1">
    <location>
        <begin position="150"/>
        <end position="171"/>
    </location>
</feature>